<keyword evidence="3" id="KW-1185">Reference proteome</keyword>
<accession>A0A9N9TRY2</accession>
<organism evidence="2 3">
    <name type="scientific">Phyllotreta striolata</name>
    <name type="common">Striped flea beetle</name>
    <name type="synonym">Crioceris striolata</name>
    <dbReference type="NCBI Taxonomy" id="444603"/>
    <lineage>
        <taxon>Eukaryota</taxon>
        <taxon>Metazoa</taxon>
        <taxon>Ecdysozoa</taxon>
        <taxon>Arthropoda</taxon>
        <taxon>Hexapoda</taxon>
        <taxon>Insecta</taxon>
        <taxon>Pterygota</taxon>
        <taxon>Neoptera</taxon>
        <taxon>Endopterygota</taxon>
        <taxon>Coleoptera</taxon>
        <taxon>Polyphaga</taxon>
        <taxon>Cucujiformia</taxon>
        <taxon>Chrysomeloidea</taxon>
        <taxon>Chrysomelidae</taxon>
        <taxon>Galerucinae</taxon>
        <taxon>Alticini</taxon>
        <taxon>Phyllotreta</taxon>
    </lineage>
</organism>
<sequence length="146" mass="16122">PGVGHHGLHGVPDRQTFSEIKYPQNELIHLGEYSKGYLPGDMIHEIKHIAIPKPEPYPVKIEVPHPYPVHVAKPYPVVKTKYVKVPHAVPYEIVKPVPVPVEVPKPYPVPVYTDTRGAGSSHDHGSAGSVEHSSSYETDEYSSGHD</sequence>
<dbReference type="Proteomes" id="UP001153712">
    <property type="component" value="Chromosome 4"/>
</dbReference>
<evidence type="ECO:0000313" key="3">
    <source>
        <dbReference type="Proteomes" id="UP001153712"/>
    </source>
</evidence>
<feature type="non-terminal residue" evidence="2">
    <location>
        <position position="1"/>
    </location>
</feature>
<evidence type="ECO:0000256" key="1">
    <source>
        <dbReference type="SAM" id="MobiDB-lite"/>
    </source>
</evidence>
<dbReference type="OrthoDB" id="6620433at2759"/>
<gene>
    <name evidence="2" type="ORF">PHYEVI_LOCUS7438</name>
</gene>
<name>A0A9N9TRY2_PHYSR</name>
<protein>
    <submittedName>
        <fullName evidence="2">Uncharacterized protein</fullName>
    </submittedName>
</protein>
<feature type="region of interest" description="Disordered" evidence="1">
    <location>
        <begin position="114"/>
        <end position="146"/>
    </location>
</feature>
<evidence type="ECO:0000313" key="2">
    <source>
        <dbReference type="EMBL" id="CAG9861095.1"/>
    </source>
</evidence>
<reference evidence="2" key="1">
    <citation type="submission" date="2022-01" db="EMBL/GenBank/DDBJ databases">
        <authorList>
            <person name="King R."/>
        </authorList>
    </citation>
    <scope>NUCLEOTIDE SEQUENCE</scope>
</reference>
<dbReference type="EMBL" id="OU900097">
    <property type="protein sequence ID" value="CAG9861095.1"/>
    <property type="molecule type" value="Genomic_DNA"/>
</dbReference>
<dbReference type="AlphaFoldDB" id="A0A9N9TRY2"/>
<proteinExistence type="predicted"/>